<dbReference type="Pfam" id="PF00144">
    <property type="entry name" value="Beta-lactamase"/>
    <property type="match status" value="1"/>
</dbReference>
<sequence length="392" mass="44060">MRILLLAVVWLYAVNIAIAQEIEALDQSKLNFRQLEKIINQEVDRPAVPSLSFALIHRNEVVFSHQTGVLKAGDEAQVTNQTVYEVASLSKPVFAVGVLRLAEQGLIDLDKPLYKYLPFDELEKTDKSYRTVTARMVLAHTSGFPNWRWFDKPPASVGITRGDMFMKAAPGEFSYSGEAYHYLARVVMKLTDADEKSLDKVLTELVPVKDNSDIFWTWDPSLSQRKAFGHKQGEPTDRDWPMSFPDDTSDKIGVAGRLHTNAETYAHFLTALYNEQYINRRSLMKMFTVQSAIPPDTFDYKSNCLVGWGLGVALGASEFGSRHYHGGNNGDFQSGFTIYRSGEIGFVFVTNGDDGERLHRLFESIIENGTPLPTNGKPAPKARHISFLAQHF</sequence>
<dbReference type="Proteomes" id="UP000304912">
    <property type="component" value="Chromosome"/>
</dbReference>
<dbReference type="RefSeq" id="WP_139755481.1">
    <property type="nucleotide sequence ID" value="NZ_CP039852.1"/>
</dbReference>
<accession>A0A5B7YAP5</accession>
<keyword evidence="3" id="KW-1185">Reference proteome</keyword>
<proteinExistence type="predicted"/>
<dbReference type="InterPro" id="IPR001466">
    <property type="entry name" value="Beta-lactam-related"/>
</dbReference>
<protein>
    <submittedName>
        <fullName evidence="2">Beta-lactamase family protein</fullName>
    </submittedName>
</protein>
<dbReference type="PANTHER" id="PTHR43283:SF18">
    <property type="match status" value="1"/>
</dbReference>
<evidence type="ECO:0000313" key="2">
    <source>
        <dbReference type="EMBL" id="QCZ92732.1"/>
    </source>
</evidence>
<evidence type="ECO:0000259" key="1">
    <source>
        <dbReference type="Pfam" id="PF00144"/>
    </source>
</evidence>
<evidence type="ECO:0000313" key="3">
    <source>
        <dbReference type="Proteomes" id="UP000304912"/>
    </source>
</evidence>
<reference evidence="2 3" key="1">
    <citation type="submission" date="2019-04" db="EMBL/GenBank/DDBJ databases">
        <title>Salinimonas iocasae sp. nov., a halophilic bacterium isolated from the outer tube casing of tubeworms in Okinawa Trough.</title>
        <authorList>
            <person name="Zhang H."/>
            <person name="Wang H."/>
            <person name="Li C."/>
        </authorList>
    </citation>
    <scope>NUCLEOTIDE SEQUENCE [LARGE SCALE GENOMIC DNA]</scope>
    <source>
        <strain evidence="2 3">KX18D6</strain>
    </source>
</reference>
<dbReference type="AlphaFoldDB" id="A0A5B7YAP5"/>
<feature type="domain" description="Beta-lactamase-related" evidence="1">
    <location>
        <begin position="36"/>
        <end position="357"/>
    </location>
</feature>
<gene>
    <name evidence="2" type="ORF">FBQ74_04235</name>
</gene>
<dbReference type="KEGG" id="salk:FBQ74_04235"/>
<name>A0A5B7YAP5_9ALTE</name>
<organism evidence="2 3">
    <name type="scientific">Salinimonas iocasae</name>
    <dbReference type="NCBI Taxonomy" id="2572577"/>
    <lineage>
        <taxon>Bacteria</taxon>
        <taxon>Pseudomonadati</taxon>
        <taxon>Pseudomonadota</taxon>
        <taxon>Gammaproteobacteria</taxon>
        <taxon>Alteromonadales</taxon>
        <taxon>Alteromonadaceae</taxon>
        <taxon>Alteromonas/Salinimonas group</taxon>
        <taxon>Salinimonas</taxon>
    </lineage>
</organism>
<dbReference type="SUPFAM" id="SSF56601">
    <property type="entry name" value="beta-lactamase/transpeptidase-like"/>
    <property type="match status" value="1"/>
</dbReference>
<dbReference type="InterPro" id="IPR012338">
    <property type="entry name" value="Beta-lactam/transpept-like"/>
</dbReference>
<dbReference type="OrthoDB" id="119951at2"/>
<dbReference type="PANTHER" id="PTHR43283">
    <property type="entry name" value="BETA-LACTAMASE-RELATED"/>
    <property type="match status" value="1"/>
</dbReference>
<dbReference type="EMBL" id="CP039852">
    <property type="protein sequence ID" value="QCZ92732.1"/>
    <property type="molecule type" value="Genomic_DNA"/>
</dbReference>
<dbReference type="Gene3D" id="3.40.710.10">
    <property type="entry name" value="DD-peptidase/beta-lactamase superfamily"/>
    <property type="match status" value="1"/>
</dbReference>
<dbReference type="InterPro" id="IPR050789">
    <property type="entry name" value="Diverse_Enzym_Activities"/>
</dbReference>